<dbReference type="EMBL" id="GGFF01000019">
    <property type="protein sequence ID" value="MBW20486.1"/>
    <property type="molecule type" value="Transcribed_RNA"/>
</dbReference>
<accession>A0A2M3YW47</accession>
<evidence type="ECO:0000256" key="2">
    <source>
        <dbReference type="SAM" id="SignalP"/>
    </source>
</evidence>
<feature type="compositionally biased region" description="Gly residues" evidence="1">
    <location>
        <begin position="60"/>
        <end position="70"/>
    </location>
</feature>
<sequence>MKVYAGLRKLMAFALMVVLLLVLCCGEVSEAHPGKNAQSLSSAKKASSAAKKANAPHHSLGGGARTALGAGGVAGGIASSLF</sequence>
<keyword evidence="2" id="KW-0732">Signal</keyword>
<feature type="region of interest" description="Disordered" evidence="1">
    <location>
        <begin position="32"/>
        <end position="70"/>
    </location>
</feature>
<organism evidence="3">
    <name type="scientific">Anopheles nuneztovari</name>
    <dbReference type="NCBI Taxonomy" id="30067"/>
    <lineage>
        <taxon>Eukaryota</taxon>
        <taxon>Metazoa</taxon>
        <taxon>Ecdysozoa</taxon>
        <taxon>Arthropoda</taxon>
        <taxon>Hexapoda</taxon>
        <taxon>Insecta</taxon>
        <taxon>Pterygota</taxon>
        <taxon>Neoptera</taxon>
        <taxon>Endopterygota</taxon>
        <taxon>Diptera</taxon>
        <taxon>Nematocera</taxon>
        <taxon>Culicoidea</taxon>
        <taxon>Culicidae</taxon>
        <taxon>Anophelinae</taxon>
        <taxon>Anopheles</taxon>
    </lineage>
</organism>
<protein>
    <submittedName>
        <fullName evidence="3">Putative secreted protein</fullName>
    </submittedName>
</protein>
<feature type="chain" id="PRO_5014785581" evidence="2">
    <location>
        <begin position="32"/>
        <end position="82"/>
    </location>
</feature>
<evidence type="ECO:0000256" key="1">
    <source>
        <dbReference type="SAM" id="MobiDB-lite"/>
    </source>
</evidence>
<feature type="signal peptide" evidence="2">
    <location>
        <begin position="1"/>
        <end position="31"/>
    </location>
</feature>
<name>A0A2M3YW47_9DIPT</name>
<proteinExistence type="predicted"/>
<evidence type="ECO:0000313" key="3">
    <source>
        <dbReference type="EMBL" id="MBW20486.1"/>
    </source>
</evidence>
<reference evidence="3" key="1">
    <citation type="submission" date="2018-01" db="EMBL/GenBank/DDBJ databases">
        <title>An insight into the sialome of Amazonian anophelines.</title>
        <authorList>
            <person name="Ribeiro J.M."/>
            <person name="Scarpassa V."/>
            <person name="Calvo E."/>
        </authorList>
    </citation>
    <scope>NUCLEOTIDE SEQUENCE</scope>
    <source>
        <tissue evidence="3">Salivary glands</tissue>
    </source>
</reference>
<dbReference type="AlphaFoldDB" id="A0A2M3YW47"/>
<feature type="compositionally biased region" description="Low complexity" evidence="1">
    <location>
        <begin position="35"/>
        <end position="53"/>
    </location>
</feature>